<dbReference type="GO" id="GO:0016788">
    <property type="term" value="F:hydrolase activity, acting on ester bonds"/>
    <property type="evidence" value="ECO:0007669"/>
    <property type="project" value="UniProtKB-ARBA"/>
</dbReference>
<protein>
    <submittedName>
        <fullName evidence="4">Rhamnogalacturonan acetylesterase</fullName>
    </submittedName>
</protein>
<comment type="similarity">
    <text evidence="1">Belongs to the 'GDSL' lipolytic enzyme family.</text>
</comment>
<name>A0A4S8HAQ6_9BACT</name>
<dbReference type="InterPro" id="IPR036514">
    <property type="entry name" value="SGNH_hydro_sf"/>
</dbReference>
<proteinExistence type="inferred from homology"/>
<dbReference type="EMBL" id="STFF01000014">
    <property type="protein sequence ID" value="THU31169.1"/>
    <property type="molecule type" value="Genomic_DNA"/>
</dbReference>
<dbReference type="Pfam" id="PF13472">
    <property type="entry name" value="Lipase_GDSL_2"/>
    <property type="match status" value="1"/>
</dbReference>
<dbReference type="Proteomes" id="UP000306918">
    <property type="component" value="Unassembled WGS sequence"/>
</dbReference>
<reference evidence="4 5" key="1">
    <citation type="submission" date="2019-04" db="EMBL/GenBank/DDBJ databases">
        <title>Niastella caeni sp. nov., isolated from activated sludge.</title>
        <authorList>
            <person name="Sheng M."/>
        </authorList>
    </citation>
    <scope>NUCLEOTIDE SEQUENCE [LARGE SCALE GENOMIC DNA]</scope>
    <source>
        <strain evidence="4 5">HX-2-15</strain>
    </source>
</reference>
<dbReference type="AlphaFoldDB" id="A0A4S8HAQ6"/>
<evidence type="ECO:0000313" key="4">
    <source>
        <dbReference type="EMBL" id="THU31169.1"/>
    </source>
</evidence>
<keyword evidence="5" id="KW-1185">Reference proteome</keyword>
<keyword evidence="2" id="KW-0378">Hydrolase</keyword>
<organism evidence="4 5">
    <name type="scientific">Niastella caeni</name>
    <dbReference type="NCBI Taxonomy" id="2569763"/>
    <lineage>
        <taxon>Bacteria</taxon>
        <taxon>Pseudomonadati</taxon>
        <taxon>Bacteroidota</taxon>
        <taxon>Chitinophagia</taxon>
        <taxon>Chitinophagales</taxon>
        <taxon>Chitinophagaceae</taxon>
        <taxon>Niastella</taxon>
    </lineage>
</organism>
<feature type="domain" description="SGNH hydrolase-type esterase" evidence="3">
    <location>
        <begin position="45"/>
        <end position="248"/>
    </location>
</feature>
<accession>A0A4S8HAQ6</accession>
<evidence type="ECO:0000313" key="5">
    <source>
        <dbReference type="Proteomes" id="UP000306918"/>
    </source>
</evidence>
<dbReference type="Gene3D" id="3.40.50.1110">
    <property type="entry name" value="SGNH hydrolase"/>
    <property type="match status" value="1"/>
</dbReference>
<dbReference type="InterPro" id="IPR037459">
    <property type="entry name" value="RhgT-like"/>
</dbReference>
<comment type="caution">
    <text evidence="4">The sequence shown here is derived from an EMBL/GenBank/DDBJ whole genome shotgun (WGS) entry which is preliminary data.</text>
</comment>
<evidence type="ECO:0000256" key="1">
    <source>
        <dbReference type="ARBA" id="ARBA00008668"/>
    </source>
</evidence>
<dbReference type="PANTHER" id="PTHR43695">
    <property type="entry name" value="PUTATIVE (AFU_ORTHOLOGUE AFUA_2G17250)-RELATED"/>
    <property type="match status" value="1"/>
</dbReference>
<dbReference type="InterPro" id="IPR013830">
    <property type="entry name" value="SGNH_hydro"/>
</dbReference>
<gene>
    <name evidence="4" type="ORF">FAM09_29255</name>
</gene>
<dbReference type="CDD" id="cd01821">
    <property type="entry name" value="Rhamnogalacturan_acetylesterase_like"/>
    <property type="match status" value="1"/>
</dbReference>
<evidence type="ECO:0000259" key="3">
    <source>
        <dbReference type="Pfam" id="PF13472"/>
    </source>
</evidence>
<sequence>MQKINSMATNNKRRKLIRSFVTGGLLVLLTSFILLTAPRPTLYIIGDSTVKNGDGRGGKDMWGWGSFMADRFDTTRIQVQNHAIGGRSSRTFITEGRWDRILEQLKPGDFVIMQFGHNDAGPLDDTARARGTIKGIGEDSTAIYNPIRKVNEVVHTYGWYMRKYINEAKAKGAIPIVCSPVPRNNFKNGKTERANGSYGKWAGEVAKAGDAFFIPLNDLIADQYDALGADSVKHFFPVDHTHPNKNGSTLNADLVVKGIKELKKCELKKFLK</sequence>
<evidence type="ECO:0000256" key="2">
    <source>
        <dbReference type="ARBA" id="ARBA00022801"/>
    </source>
</evidence>
<dbReference type="PANTHER" id="PTHR43695:SF1">
    <property type="entry name" value="RHAMNOGALACTURONAN ACETYLESTERASE"/>
    <property type="match status" value="1"/>
</dbReference>
<dbReference type="SUPFAM" id="SSF52266">
    <property type="entry name" value="SGNH hydrolase"/>
    <property type="match status" value="1"/>
</dbReference>
<dbReference type="OrthoDB" id="9807041at2"/>